<dbReference type="STRING" id="6248.A0A0K0DUE1"/>
<dbReference type="FunFam" id="3.90.940.20:FF:000001">
    <property type="entry name" value="DNA-directed RNA polymerases I, II, and III subunit RPABC1"/>
    <property type="match status" value="1"/>
</dbReference>
<dbReference type="GO" id="GO:0003677">
    <property type="term" value="F:DNA binding"/>
    <property type="evidence" value="ECO:0007669"/>
    <property type="project" value="InterPro"/>
</dbReference>
<evidence type="ECO:0000256" key="1">
    <source>
        <dbReference type="ARBA" id="ARBA00004123"/>
    </source>
</evidence>
<evidence type="ECO:0000313" key="13">
    <source>
        <dbReference type="WBParaSite" id="SSTP_0000085400.1"/>
    </source>
</evidence>
<dbReference type="PROSITE" id="PS01110">
    <property type="entry name" value="RNA_POL_H_23KD"/>
    <property type="match status" value="1"/>
</dbReference>
<evidence type="ECO:0000256" key="5">
    <source>
        <dbReference type="ARBA" id="ARBA00023242"/>
    </source>
</evidence>
<comment type="subunit">
    <text evidence="9">Component of the RNA polymerase I (Pol I), RNA polymerase II (Pol II) and RNA polymerase III (Pol III) complexes consisting of at least 13, 12 and 17 subunits, respectively. In RNA Pol II, this subunit is present in 2-fold molar excess over the other subunits.</text>
</comment>
<evidence type="ECO:0000313" key="12">
    <source>
        <dbReference type="Proteomes" id="UP000035681"/>
    </source>
</evidence>
<dbReference type="InterPro" id="IPR035913">
    <property type="entry name" value="RPB5-like_sf"/>
</dbReference>
<dbReference type="NCBIfam" id="NF007129">
    <property type="entry name" value="PRK09570.1"/>
    <property type="match status" value="1"/>
</dbReference>
<dbReference type="FunFam" id="3.40.1340.10:FF:000001">
    <property type="entry name" value="DNA-directed RNA polymerases I, II, and III subunit RPABC1"/>
    <property type="match status" value="1"/>
</dbReference>
<dbReference type="PIRSF" id="PIRSF000747">
    <property type="entry name" value="RPB5"/>
    <property type="match status" value="1"/>
</dbReference>
<organism evidence="13">
    <name type="scientific">Strongyloides stercoralis</name>
    <name type="common">Threadworm</name>
    <dbReference type="NCBI Taxonomy" id="6248"/>
    <lineage>
        <taxon>Eukaryota</taxon>
        <taxon>Metazoa</taxon>
        <taxon>Ecdysozoa</taxon>
        <taxon>Nematoda</taxon>
        <taxon>Chromadorea</taxon>
        <taxon>Rhabditida</taxon>
        <taxon>Tylenchina</taxon>
        <taxon>Panagrolaimomorpha</taxon>
        <taxon>Strongyloidoidea</taxon>
        <taxon>Strongyloididae</taxon>
        <taxon>Strongyloides</taxon>
    </lineage>
</organism>
<dbReference type="WBParaSite" id="TCONS_00008442.p1">
    <property type="protein sequence ID" value="TCONS_00008442.p1"/>
    <property type="gene ID" value="XLOC_006391"/>
</dbReference>
<dbReference type="Proteomes" id="UP000035681">
    <property type="component" value="Unplaced"/>
</dbReference>
<reference evidence="13" key="1">
    <citation type="submission" date="2015-08" db="UniProtKB">
        <authorList>
            <consortium name="WormBaseParasite"/>
        </authorList>
    </citation>
    <scope>IDENTIFICATION</scope>
</reference>
<keyword evidence="4" id="KW-0804">Transcription</keyword>
<dbReference type="GO" id="GO:0006362">
    <property type="term" value="P:transcription elongation by RNA polymerase I"/>
    <property type="evidence" value="ECO:0007669"/>
    <property type="project" value="TreeGrafter"/>
</dbReference>
<dbReference type="GO" id="GO:0005666">
    <property type="term" value="C:RNA polymerase III complex"/>
    <property type="evidence" value="ECO:0007669"/>
    <property type="project" value="TreeGrafter"/>
</dbReference>
<keyword evidence="3" id="KW-0240">DNA-directed RNA polymerase</keyword>
<evidence type="ECO:0000256" key="7">
    <source>
        <dbReference type="ARBA" id="ARBA00032836"/>
    </source>
</evidence>
<dbReference type="SUPFAM" id="SSF55287">
    <property type="entry name" value="RPB5-like RNA polymerase subunit"/>
    <property type="match status" value="1"/>
</dbReference>
<dbReference type="Gene3D" id="3.40.1340.10">
    <property type="entry name" value="RNA polymerase, Rpb5, N-terminal domain"/>
    <property type="match status" value="1"/>
</dbReference>
<feature type="domain" description="RNA polymerase subunit H/Rpb5 C-terminal" evidence="10">
    <location>
        <begin position="139"/>
        <end position="211"/>
    </location>
</feature>
<dbReference type="SUPFAM" id="SSF53036">
    <property type="entry name" value="Eukaryotic RPB5 N-terminal domain"/>
    <property type="match status" value="1"/>
</dbReference>
<evidence type="ECO:0000256" key="8">
    <source>
        <dbReference type="ARBA" id="ARBA00060082"/>
    </source>
</evidence>
<keyword evidence="12" id="KW-1185">Reference proteome</keyword>
<accession>A0A0K0DUE1</accession>
<evidence type="ECO:0000256" key="3">
    <source>
        <dbReference type="ARBA" id="ARBA00022478"/>
    </source>
</evidence>
<dbReference type="PANTHER" id="PTHR10535:SF0">
    <property type="entry name" value="DNA-DIRECTED RNA POLYMERASES I, II, AND III SUBUNIT RPABC1"/>
    <property type="match status" value="1"/>
</dbReference>
<dbReference type="InterPro" id="IPR020608">
    <property type="entry name" value="RNA_pol_subH/Rpb5_CS"/>
</dbReference>
<proteinExistence type="inferred from homology"/>
<dbReference type="InterPro" id="IPR014381">
    <property type="entry name" value="Arch_Rpo5/euc_Rpb5"/>
</dbReference>
<evidence type="ECO:0000256" key="4">
    <source>
        <dbReference type="ARBA" id="ARBA00023163"/>
    </source>
</evidence>
<comment type="similarity">
    <text evidence="6">Belongs to the archaeal Rpo5/eukaryotic RPB5 RNA polymerase subunit family.</text>
</comment>
<evidence type="ECO:0000256" key="9">
    <source>
        <dbReference type="ARBA" id="ARBA00064429"/>
    </source>
</evidence>
<dbReference type="WBParaSite" id="SSTP_0000085400.1">
    <property type="protein sequence ID" value="SSTP_0000085400.1"/>
    <property type="gene ID" value="SSTP_0000085400"/>
</dbReference>
<dbReference type="InterPro" id="IPR000783">
    <property type="entry name" value="RNA_pol_subH/Rpb5_C"/>
</dbReference>
<dbReference type="Pfam" id="PF01191">
    <property type="entry name" value="RNA_pol_Rpb5_C"/>
    <property type="match status" value="1"/>
</dbReference>
<dbReference type="Pfam" id="PF03871">
    <property type="entry name" value="RNA_pol_Rpb5_N"/>
    <property type="match status" value="1"/>
</dbReference>
<dbReference type="AlphaFoldDB" id="A0A0K0DUE1"/>
<dbReference type="GO" id="GO:0006366">
    <property type="term" value="P:transcription by RNA polymerase II"/>
    <property type="evidence" value="ECO:0007669"/>
    <property type="project" value="TreeGrafter"/>
</dbReference>
<dbReference type="InterPro" id="IPR005571">
    <property type="entry name" value="RNA_pol_Rpb5_N"/>
</dbReference>
<comment type="function">
    <text evidence="8">DNA-dependent RNA polymerase catalyzes the transcription of DNA into RNA using the four ribonucleoside triphosphates as substrates. Common component of RNA polymerases I, II and III which synthesize ribosomal RNA precursors, mRNA precursors and many functional non-coding RNAs, and small RNAs, such as 5S rRNA and tRNAs, respectively. Pol II is the central component of the basal RNA polymerase II transcription machinery. Pols are composed of mobile elements that move relative to each other. In Pol II, RPB5 is part of the lower jaw surrounding the central large cleft and thought to grab the incoming DNA template. Seems to be the major component in this process.</text>
</comment>
<dbReference type="HAMAP" id="MF_00025">
    <property type="entry name" value="RNApol_Rpo5_RPB5"/>
    <property type="match status" value="1"/>
</dbReference>
<evidence type="ECO:0000256" key="2">
    <source>
        <dbReference type="ARBA" id="ARBA00020809"/>
    </source>
</evidence>
<dbReference type="GO" id="GO:0042797">
    <property type="term" value="P:tRNA transcription by RNA polymerase III"/>
    <property type="evidence" value="ECO:0007669"/>
    <property type="project" value="TreeGrafter"/>
</dbReference>
<dbReference type="InterPro" id="IPR036710">
    <property type="entry name" value="RNA_pol_Rpb5_N_sf"/>
</dbReference>
<evidence type="ECO:0000259" key="11">
    <source>
        <dbReference type="Pfam" id="PF03871"/>
    </source>
</evidence>
<name>A0A0K0DUE1_STRER</name>
<sequence length="212" mass="24347">MSLNDDLETSKLWRIRRTLTQMCHDRGYLVTDDELNLTLEQFKDTFGDKPSMGKPSRSDLTMLVAQVQNEDDQMYIFFPDDAKVGIKTIKAICGQMQQQNVARSIIVVQNGITPSAKQCIVDMASKYTIEQFSENELVVNITEHELVPEHIVMTEEEKRELLKRYRVAPSQLPRMQVSDPIARYYGLKRGQVVKIVRPSETAGRYVSYRVVA</sequence>
<dbReference type="GO" id="GO:0005665">
    <property type="term" value="C:RNA polymerase II, core complex"/>
    <property type="evidence" value="ECO:0007669"/>
    <property type="project" value="TreeGrafter"/>
</dbReference>
<protein>
    <recommendedName>
        <fullName evidence="2">DNA-directed RNA polymerases I, II, and III subunit RPABC1</fullName>
    </recommendedName>
    <alternativeName>
        <fullName evidence="7">RPB5 homolog</fullName>
    </alternativeName>
</protein>
<evidence type="ECO:0000259" key="10">
    <source>
        <dbReference type="Pfam" id="PF01191"/>
    </source>
</evidence>
<dbReference type="GO" id="GO:0003899">
    <property type="term" value="F:DNA-directed RNA polymerase activity"/>
    <property type="evidence" value="ECO:0007669"/>
    <property type="project" value="InterPro"/>
</dbReference>
<feature type="domain" description="RNA polymerase Rpb5 N-terminal" evidence="11">
    <location>
        <begin position="7"/>
        <end position="96"/>
    </location>
</feature>
<keyword evidence="5" id="KW-0539">Nucleus</keyword>
<comment type="subcellular location">
    <subcellularLocation>
        <location evidence="1">Nucleus</location>
    </subcellularLocation>
</comment>
<dbReference type="Gene3D" id="3.90.940.20">
    <property type="entry name" value="RPB5-like RNA polymerase subunit"/>
    <property type="match status" value="1"/>
</dbReference>
<evidence type="ECO:0000256" key="6">
    <source>
        <dbReference type="ARBA" id="ARBA00025765"/>
    </source>
</evidence>
<dbReference type="PANTHER" id="PTHR10535">
    <property type="entry name" value="DNA-DIRECTED RNA POLYMERASES I, II, AND III SUBUNIT RPABC1"/>
    <property type="match status" value="1"/>
</dbReference>
<dbReference type="GO" id="GO:0005736">
    <property type="term" value="C:RNA polymerase I complex"/>
    <property type="evidence" value="ECO:0007669"/>
    <property type="project" value="TreeGrafter"/>
</dbReference>